<gene>
    <name evidence="5" type="ORF">PENSTE_c010G03089</name>
</gene>
<name>A0A1V6T889_9EURO</name>
<evidence type="ECO:0000313" key="6">
    <source>
        <dbReference type="Proteomes" id="UP000191285"/>
    </source>
</evidence>
<keyword evidence="4" id="KW-0460">Magnesium</keyword>
<dbReference type="EMBL" id="MLKD01000010">
    <property type="protein sequence ID" value="OQE22582.1"/>
    <property type="molecule type" value="Genomic_DNA"/>
</dbReference>
<dbReference type="PANTHER" id="PTHR12001">
    <property type="entry name" value="GERANYLGERANYL PYROPHOSPHATE SYNTHASE"/>
    <property type="match status" value="1"/>
</dbReference>
<evidence type="ECO:0000313" key="5">
    <source>
        <dbReference type="EMBL" id="OQE22582.1"/>
    </source>
</evidence>
<dbReference type="InterPro" id="IPR000092">
    <property type="entry name" value="Polyprenyl_synt"/>
</dbReference>
<dbReference type="Proteomes" id="UP000191285">
    <property type="component" value="Unassembled WGS sequence"/>
</dbReference>
<dbReference type="Pfam" id="PF00348">
    <property type="entry name" value="polyprenyl_synt"/>
    <property type="match status" value="1"/>
</dbReference>
<dbReference type="Pfam" id="PF19086">
    <property type="entry name" value="Terpene_syn_C_2"/>
    <property type="match status" value="1"/>
</dbReference>
<dbReference type="Gene3D" id="1.10.600.10">
    <property type="entry name" value="Farnesyl Diphosphate Synthase"/>
    <property type="match status" value="2"/>
</dbReference>
<protein>
    <submittedName>
        <fullName evidence="5">Uncharacterized protein</fullName>
    </submittedName>
</protein>
<dbReference type="GO" id="GO:0008299">
    <property type="term" value="P:isoprenoid biosynthetic process"/>
    <property type="evidence" value="ECO:0007669"/>
    <property type="project" value="InterPro"/>
</dbReference>
<dbReference type="InterPro" id="IPR033749">
    <property type="entry name" value="Polyprenyl_synt_CS"/>
</dbReference>
<evidence type="ECO:0000256" key="3">
    <source>
        <dbReference type="ARBA" id="ARBA00022723"/>
    </source>
</evidence>
<evidence type="ECO:0000256" key="2">
    <source>
        <dbReference type="ARBA" id="ARBA00022679"/>
    </source>
</evidence>
<dbReference type="PROSITE" id="PS00723">
    <property type="entry name" value="POLYPRENYL_SYNTHASE_1"/>
    <property type="match status" value="1"/>
</dbReference>
<accession>A0A1V6T889</accession>
<dbReference type="InterPro" id="IPR008949">
    <property type="entry name" value="Isoprenoid_synthase_dom_sf"/>
</dbReference>
<reference evidence="6" key="1">
    <citation type="journal article" date="2017" name="Nat. Microbiol.">
        <title>Global analysis of biosynthetic gene clusters reveals vast potential of secondary metabolite production in Penicillium species.</title>
        <authorList>
            <person name="Nielsen J.C."/>
            <person name="Grijseels S."/>
            <person name="Prigent S."/>
            <person name="Ji B."/>
            <person name="Dainat J."/>
            <person name="Nielsen K.F."/>
            <person name="Frisvad J.C."/>
            <person name="Workman M."/>
            <person name="Nielsen J."/>
        </authorList>
    </citation>
    <scope>NUCLEOTIDE SEQUENCE [LARGE SCALE GENOMIC DNA]</scope>
    <source>
        <strain evidence="6">IBT 24891</strain>
    </source>
</reference>
<dbReference type="SFLD" id="SFLDS00005">
    <property type="entry name" value="Isoprenoid_Synthase_Type_I"/>
    <property type="match status" value="1"/>
</dbReference>
<sequence>MSDFDDYPFQYSLPVDLTKLPQDYFHILPCRQSSQDILVDKAAIDQMKEEWIQALGDKETEQSSLDEKILSNFLNVYPECPPSKRAPVLKLATIVGLWDDVTDSLETAEHQAIVDDISLAIVSKLKTGSPTPCEHKINDLYLNTFEQTMTQLGVQGDEHTMILQGFLKMLQSQTVGPLDQMTFEAYKEQRTISCAGIFANLVIPTCHDLNVSGSEQASVLSIIKLGSLIAGLVNDFESFHKEFEEHFAADSLDVIHNAMAVLMVNYGYTEEEAKSILKEEILSLERKMLDDYEAWKSSPSSKSDDMRRYMALSVLGVGGACHVQAISPRYHGLHLITTAEDRAKLVGRNKTNYKLHGYPPPALYKHSSEGLPVIKTELPGEGEGDILAPFEKAPAEQICMAPYDYTKSMPGKKTIARFIECLRFWLDLPDDSASIIERATSMLFHSTLMIDDIEDGSLLRRGKPAAHLVFGKSQTVNSATYLYARANREIGQLQKHECSKAFLDELETLALGQSLDLYWKFQKTCPTAREYLIMVDNKTGGFFRMALRLMEIESDAESCPDLIYLVTLIGRYYQIRDDYMNLTSEEYTGTKGYCEDLSEGKFSFPLVHALQHSPAADQLRGLLFHRESGDLSIEMKQYIVSEMRDAGSLSHARDTAIRLFEAIMEALERVEAKLGPNKRLKALLLWLKL</sequence>
<evidence type="ECO:0000256" key="1">
    <source>
        <dbReference type="ARBA" id="ARBA00005179"/>
    </source>
</evidence>
<dbReference type="GO" id="GO:0046165">
    <property type="term" value="P:alcohol biosynthetic process"/>
    <property type="evidence" value="ECO:0007669"/>
    <property type="project" value="UniProtKB-ARBA"/>
</dbReference>
<organism evidence="5 6">
    <name type="scientific">Penicillium steckii</name>
    <dbReference type="NCBI Taxonomy" id="303698"/>
    <lineage>
        <taxon>Eukaryota</taxon>
        <taxon>Fungi</taxon>
        <taxon>Dikarya</taxon>
        <taxon>Ascomycota</taxon>
        <taxon>Pezizomycotina</taxon>
        <taxon>Eurotiomycetes</taxon>
        <taxon>Eurotiomycetidae</taxon>
        <taxon>Eurotiales</taxon>
        <taxon>Aspergillaceae</taxon>
        <taxon>Penicillium</taxon>
    </lineage>
</organism>
<dbReference type="OrthoDB" id="6921389at2759"/>
<comment type="caution">
    <text evidence="5">The sequence shown here is derived from an EMBL/GenBank/DDBJ whole genome shotgun (WGS) entry which is preliminary data.</text>
</comment>
<dbReference type="GO" id="GO:0004659">
    <property type="term" value="F:prenyltransferase activity"/>
    <property type="evidence" value="ECO:0007669"/>
    <property type="project" value="InterPro"/>
</dbReference>
<dbReference type="PROSITE" id="PS00444">
    <property type="entry name" value="POLYPRENYL_SYNTHASE_2"/>
    <property type="match status" value="1"/>
</dbReference>
<dbReference type="GO" id="GO:0046872">
    <property type="term" value="F:metal ion binding"/>
    <property type="evidence" value="ECO:0007669"/>
    <property type="project" value="UniProtKB-KW"/>
</dbReference>
<keyword evidence="6" id="KW-1185">Reference proteome</keyword>
<proteinExistence type="predicted"/>
<keyword evidence="2" id="KW-0808">Transferase</keyword>
<keyword evidence="3" id="KW-0479">Metal-binding</keyword>
<dbReference type="STRING" id="303698.A0A1V6T889"/>
<evidence type="ECO:0000256" key="4">
    <source>
        <dbReference type="ARBA" id="ARBA00022842"/>
    </source>
</evidence>
<dbReference type="AlphaFoldDB" id="A0A1V6T889"/>
<comment type="pathway">
    <text evidence="1">Secondary metabolite biosynthesis.</text>
</comment>
<dbReference type="PANTHER" id="PTHR12001:SF44">
    <property type="entry name" value="GERANYLGERANYL PYROPHOSPHATE SYNTHASE"/>
    <property type="match status" value="1"/>
</dbReference>
<dbReference type="SUPFAM" id="SSF48576">
    <property type="entry name" value="Terpenoid synthases"/>
    <property type="match status" value="2"/>
</dbReference>
<dbReference type="GO" id="GO:0043386">
    <property type="term" value="P:mycotoxin biosynthetic process"/>
    <property type="evidence" value="ECO:0007669"/>
    <property type="project" value="UniProtKB-ARBA"/>
</dbReference>